<dbReference type="Proteomes" id="UP000887564">
    <property type="component" value="Unplaced"/>
</dbReference>
<name>A0A914SCC9_PAREQ</name>
<sequence>MSSKTYEQQASMISSKDYRFGKHCATGHHESFWTHLWVYETRRHFLSHFLNTV</sequence>
<organism evidence="1 2">
    <name type="scientific">Parascaris equorum</name>
    <name type="common">Equine roundworm</name>
    <dbReference type="NCBI Taxonomy" id="6256"/>
    <lineage>
        <taxon>Eukaryota</taxon>
        <taxon>Metazoa</taxon>
        <taxon>Ecdysozoa</taxon>
        <taxon>Nematoda</taxon>
        <taxon>Chromadorea</taxon>
        <taxon>Rhabditida</taxon>
        <taxon>Spirurina</taxon>
        <taxon>Ascaridomorpha</taxon>
        <taxon>Ascaridoidea</taxon>
        <taxon>Ascarididae</taxon>
        <taxon>Parascaris</taxon>
    </lineage>
</organism>
<accession>A0A914SCC9</accession>
<keyword evidence="1" id="KW-1185">Reference proteome</keyword>
<dbReference type="WBParaSite" id="PEQ_0001174601-mRNA-1">
    <property type="protein sequence ID" value="PEQ_0001174601-mRNA-1"/>
    <property type="gene ID" value="PEQ_0001174601"/>
</dbReference>
<protein>
    <submittedName>
        <fullName evidence="2">Uncharacterized protein</fullName>
    </submittedName>
</protein>
<proteinExistence type="predicted"/>
<evidence type="ECO:0000313" key="1">
    <source>
        <dbReference type="Proteomes" id="UP000887564"/>
    </source>
</evidence>
<dbReference type="AlphaFoldDB" id="A0A914SCC9"/>
<reference evidence="2" key="1">
    <citation type="submission" date="2022-11" db="UniProtKB">
        <authorList>
            <consortium name="WormBaseParasite"/>
        </authorList>
    </citation>
    <scope>IDENTIFICATION</scope>
</reference>
<evidence type="ECO:0000313" key="2">
    <source>
        <dbReference type="WBParaSite" id="PEQ_0001174601-mRNA-1"/>
    </source>
</evidence>